<name>A0ABT6MYX8_9SPHN</name>
<reference evidence="1" key="1">
    <citation type="submission" date="2023-04" db="EMBL/GenBank/DDBJ databases">
        <title>Sphingomonas sp. MAHUQ-71 isolated from rice field.</title>
        <authorList>
            <person name="Huq M.A."/>
        </authorList>
    </citation>
    <scope>NUCLEOTIDE SEQUENCE</scope>
    <source>
        <strain evidence="1">MAHUQ-71</strain>
    </source>
</reference>
<organism evidence="1 2">
    <name type="scientific">Sphingomonas oryzagri</name>
    <dbReference type="NCBI Taxonomy" id="3042314"/>
    <lineage>
        <taxon>Bacteria</taxon>
        <taxon>Pseudomonadati</taxon>
        <taxon>Pseudomonadota</taxon>
        <taxon>Alphaproteobacteria</taxon>
        <taxon>Sphingomonadales</taxon>
        <taxon>Sphingomonadaceae</taxon>
        <taxon>Sphingomonas</taxon>
    </lineage>
</organism>
<protein>
    <submittedName>
        <fullName evidence="1">Uncharacterized protein</fullName>
    </submittedName>
</protein>
<gene>
    <name evidence="1" type="ORF">QGN17_05945</name>
</gene>
<dbReference type="RefSeq" id="WP_281043577.1">
    <property type="nucleotide sequence ID" value="NZ_JARYGZ010000001.1"/>
</dbReference>
<keyword evidence="2" id="KW-1185">Reference proteome</keyword>
<sequence>MNRILVTDSRAPLRTNEASDPNDHLHLGVACPPSMRCGEAPMITAEQKIGFYREWSSRAARQALSAMQRQTKERCTHSAGMWSLIADALEAGDDVGVASLTHNLIFLKPNYLVPAI</sequence>
<dbReference type="Proteomes" id="UP001160625">
    <property type="component" value="Unassembled WGS sequence"/>
</dbReference>
<proteinExistence type="predicted"/>
<comment type="caution">
    <text evidence="1">The sequence shown here is derived from an EMBL/GenBank/DDBJ whole genome shotgun (WGS) entry which is preliminary data.</text>
</comment>
<dbReference type="EMBL" id="JARYGZ010000001">
    <property type="protein sequence ID" value="MDH7638265.1"/>
    <property type="molecule type" value="Genomic_DNA"/>
</dbReference>
<evidence type="ECO:0000313" key="1">
    <source>
        <dbReference type="EMBL" id="MDH7638265.1"/>
    </source>
</evidence>
<accession>A0ABT6MYX8</accession>
<evidence type="ECO:0000313" key="2">
    <source>
        <dbReference type="Proteomes" id="UP001160625"/>
    </source>
</evidence>